<name>A0ABD5PUQ3_9EURY</name>
<dbReference type="EMBL" id="JBHSFA010000011">
    <property type="protein sequence ID" value="MFC4544302.1"/>
    <property type="molecule type" value="Genomic_DNA"/>
</dbReference>
<dbReference type="GO" id="GO:0005524">
    <property type="term" value="F:ATP binding"/>
    <property type="evidence" value="ECO:0007669"/>
    <property type="project" value="UniProtKB-KW"/>
</dbReference>
<evidence type="ECO:0000256" key="1">
    <source>
        <dbReference type="ARBA" id="ARBA00005417"/>
    </source>
</evidence>
<dbReference type="PANTHER" id="PTHR43776:SF7">
    <property type="entry name" value="D,D-DIPEPTIDE TRANSPORT ATP-BINDING PROTEIN DDPF-RELATED"/>
    <property type="match status" value="1"/>
</dbReference>
<comment type="similarity">
    <text evidence="1">Belongs to the ABC transporter superfamily.</text>
</comment>
<organism evidence="6 7">
    <name type="scientific">Halosolutus amylolyticus</name>
    <dbReference type="NCBI Taxonomy" id="2932267"/>
    <lineage>
        <taxon>Archaea</taxon>
        <taxon>Methanobacteriati</taxon>
        <taxon>Methanobacteriota</taxon>
        <taxon>Stenosarchaea group</taxon>
        <taxon>Halobacteria</taxon>
        <taxon>Halobacteriales</taxon>
        <taxon>Natrialbaceae</taxon>
        <taxon>Halosolutus</taxon>
    </lineage>
</organism>
<keyword evidence="7" id="KW-1185">Reference proteome</keyword>
<evidence type="ECO:0000259" key="5">
    <source>
        <dbReference type="PROSITE" id="PS50893"/>
    </source>
</evidence>
<dbReference type="NCBIfam" id="TIGR01727">
    <property type="entry name" value="oligo_HPY"/>
    <property type="match status" value="1"/>
</dbReference>
<dbReference type="PANTHER" id="PTHR43776">
    <property type="entry name" value="TRANSPORT ATP-BINDING PROTEIN"/>
    <property type="match status" value="1"/>
</dbReference>
<dbReference type="AlphaFoldDB" id="A0ABD5PUQ3"/>
<dbReference type="SMART" id="SM00382">
    <property type="entry name" value="AAA"/>
    <property type="match status" value="1"/>
</dbReference>
<keyword evidence="4 6" id="KW-0067">ATP-binding</keyword>
<dbReference type="Pfam" id="PF00005">
    <property type="entry name" value="ABC_tran"/>
    <property type="match status" value="1"/>
</dbReference>
<evidence type="ECO:0000256" key="2">
    <source>
        <dbReference type="ARBA" id="ARBA00022448"/>
    </source>
</evidence>
<dbReference type="InterPro" id="IPR013563">
    <property type="entry name" value="Oligopep_ABC_C"/>
</dbReference>
<gene>
    <name evidence="6" type="ORF">ACFO5R_20440</name>
</gene>
<dbReference type="CDD" id="cd03257">
    <property type="entry name" value="ABC_NikE_OppD_transporters"/>
    <property type="match status" value="1"/>
</dbReference>
<dbReference type="FunFam" id="3.40.50.300:FF:000016">
    <property type="entry name" value="Oligopeptide ABC transporter ATP-binding component"/>
    <property type="match status" value="1"/>
</dbReference>
<protein>
    <submittedName>
        <fullName evidence="6">ABC transporter ATP-binding protein</fullName>
    </submittedName>
</protein>
<accession>A0ABD5PUQ3</accession>
<keyword evidence="2" id="KW-0813">Transport</keyword>
<proteinExistence type="inferred from homology"/>
<dbReference type="InterPro" id="IPR003593">
    <property type="entry name" value="AAA+_ATPase"/>
</dbReference>
<dbReference type="Gene3D" id="3.40.50.300">
    <property type="entry name" value="P-loop containing nucleotide triphosphate hydrolases"/>
    <property type="match status" value="1"/>
</dbReference>
<evidence type="ECO:0000313" key="6">
    <source>
        <dbReference type="EMBL" id="MFC4544302.1"/>
    </source>
</evidence>
<dbReference type="RefSeq" id="WP_250141037.1">
    <property type="nucleotide sequence ID" value="NZ_JALIQP010000003.1"/>
</dbReference>
<keyword evidence="3" id="KW-0547">Nucleotide-binding</keyword>
<dbReference type="InterPro" id="IPR050319">
    <property type="entry name" value="ABC_transp_ATP-bind"/>
</dbReference>
<evidence type="ECO:0000256" key="3">
    <source>
        <dbReference type="ARBA" id="ARBA00022741"/>
    </source>
</evidence>
<dbReference type="InterPro" id="IPR017871">
    <property type="entry name" value="ABC_transporter-like_CS"/>
</dbReference>
<comment type="caution">
    <text evidence="6">The sequence shown here is derived from an EMBL/GenBank/DDBJ whole genome shotgun (WGS) entry which is preliminary data.</text>
</comment>
<dbReference type="GO" id="GO:0055085">
    <property type="term" value="P:transmembrane transport"/>
    <property type="evidence" value="ECO:0007669"/>
    <property type="project" value="UniProtKB-ARBA"/>
</dbReference>
<dbReference type="Pfam" id="PF08352">
    <property type="entry name" value="oligo_HPY"/>
    <property type="match status" value="1"/>
</dbReference>
<feature type="domain" description="ABC transporter" evidence="5">
    <location>
        <begin position="9"/>
        <end position="259"/>
    </location>
</feature>
<evidence type="ECO:0000256" key="4">
    <source>
        <dbReference type="ARBA" id="ARBA00022840"/>
    </source>
</evidence>
<dbReference type="PROSITE" id="PS00211">
    <property type="entry name" value="ABC_TRANSPORTER_1"/>
    <property type="match status" value="1"/>
</dbReference>
<dbReference type="PROSITE" id="PS50893">
    <property type="entry name" value="ABC_TRANSPORTER_2"/>
    <property type="match status" value="1"/>
</dbReference>
<dbReference type="SUPFAM" id="SSF52540">
    <property type="entry name" value="P-loop containing nucleoside triphosphate hydrolases"/>
    <property type="match status" value="1"/>
</dbReference>
<dbReference type="Proteomes" id="UP001595898">
    <property type="component" value="Unassembled WGS sequence"/>
</dbReference>
<dbReference type="InterPro" id="IPR027417">
    <property type="entry name" value="P-loop_NTPase"/>
</dbReference>
<evidence type="ECO:0000313" key="7">
    <source>
        <dbReference type="Proteomes" id="UP001595898"/>
    </source>
</evidence>
<dbReference type="InterPro" id="IPR003439">
    <property type="entry name" value="ABC_transporter-like_ATP-bd"/>
</dbReference>
<sequence length="445" mass="49148">MSRSDDSLLRVDGLKKHYPITEGVLNTEVGRARAVDGISLELERGETFGIVGESGCGKSTAAASMVRLEEPTDGEVRFEGENILKYDAAELRQFRREVQLIFQDPDSSFDPRMNVGDAVAEPLVVQGMTDRHRRREIVADLLERVGLSASDMKRYPHEFSGGQKQRIGLARALAVNPKLIVADEPVSALDVSVQSEILRLIDEFQRELGLTVLIISHDLGVVRQVCDRVAVMYLGEFVEVGPTEELFSNPQHPYTRALLSAIPTPDPTDRGLGVELTGDVPDPSDPPSGCRFHTRCPEVIPPSGIDLPQEIWRAVLNFRKQVERESIDVESIVEVGVLESDGEYEGLEDPSPDAIDDADCKRWIRTEYDVPDRLDDPRAEAAVDDALDAILEGEAERAKARLAEEFTTVCEREKPELEGCSGGQEAACHLLDDAPAEPDELRLTE</sequence>
<reference evidence="6 7" key="1">
    <citation type="journal article" date="2019" name="Int. J. Syst. Evol. Microbiol.">
        <title>The Global Catalogue of Microorganisms (GCM) 10K type strain sequencing project: providing services to taxonomists for standard genome sequencing and annotation.</title>
        <authorList>
            <consortium name="The Broad Institute Genomics Platform"/>
            <consortium name="The Broad Institute Genome Sequencing Center for Infectious Disease"/>
            <person name="Wu L."/>
            <person name="Ma J."/>
        </authorList>
    </citation>
    <scope>NUCLEOTIDE SEQUENCE [LARGE SCALE GENOMIC DNA]</scope>
    <source>
        <strain evidence="6 7">WLHS5</strain>
    </source>
</reference>